<keyword evidence="4" id="KW-1185">Reference proteome</keyword>
<feature type="compositionally biased region" description="Polar residues" evidence="1">
    <location>
        <begin position="354"/>
        <end position="367"/>
    </location>
</feature>
<feature type="region of interest" description="Disordered" evidence="1">
    <location>
        <begin position="347"/>
        <end position="367"/>
    </location>
</feature>
<evidence type="ECO:0000313" key="4">
    <source>
        <dbReference type="Proteomes" id="UP000256970"/>
    </source>
</evidence>
<protein>
    <recommendedName>
        <fullName evidence="2">Apple domain-containing protein</fullName>
    </recommendedName>
</protein>
<evidence type="ECO:0000313" key="3">
    <source>
        <dbReference type="EMBL" id="SZX69405.1"/>
    </source>
</evidence>
<sequence length="497" mass="53271">MLTGLFLIPTARAQQTVRTPRGCGLTVNGPCCQANSSTPGPPFCRGAGLVCVWDTILPAPLNDFGRCKRWISSECGGIGQPCCSNFRGGLENRNAANPDTAAGTYNSENPCSNGLETDTQWRDSRGKTYCERHSKRGAELYRDSMSGVCTANPPGCGRHGQQCCMTFELQLPTLYTCTCEEDFFVGTARSWSTDYTPYDVRVGPRRCGSPRPVFKERAMTLDISAMLGPSGLPMFNGDWDTRPQEMRSPDNCTRVCSSTPGCQYSLFIRFGTRSRCFLRRVESAPAAPGDTSPPPTMYSLPSAATGLGTTIRTSVMPSATVPVFGGPDAKPYQCRGSARSEFVNFQGGDIAAPGTTQDPSTSNNSTAAYQPAANADACCLLCEAQTQPQCERWTFAVPYAPGGSTEPGRCYLKSNAVGQSIAMPTAYSMAAAPEDAANQLVYTSGVLTGAQVPRMWQGLLRNHSRNDCKPTGPIGERKGGQVQASTTDWGSKDLTGY</sequence>
<evidence type="ECO:0000259" key="2">
    <source>
        <dbReference type="Pfam" id="PF14295"/>
    </source>
</evidence>
<accession>A0A383VV90</accession>
<gene>
    <name evidence="3" type="ORF">BQ4739_LOCUS9687</name>
</gene>
<proteinExistence type="predicted"/>
<evidence type="ECO:0000256" key="1">
    <source>
        <dbReference type="SAM" id="MobiDB-lite"/>
    </source>
</evidence>
<dbReference type="Proteomes" id="UP000256970">
    <property type="component" value="Unassembled WGS sequence"/>
</dbReference>
<feature type="domain" description="Apple" evidence="2">
    <location>
        <begin position="247"/>
        <end position="266"/>
    </location>
</feature>
<dbReference type="AlphaFoldDB" id="A0A383VV90"/>
<reference evidence="3 4" key="1">
    <citation type="submission" date="2016-10" db="EMBL/GenBank/DDBJ databases">
        <authorList>
            <person name="Cai Z."/>
        </authorList>
    </citation>
    <scope>NUCLEOTIDE SEQUENCE [LARGE SCALE GENOMIC DNA]</scope>
</reference>
<dbReference type="InterPro" id="IPR003609">
    <property type="entry name" value="Pan_app"/>
</dbReference>
<dbReference type="Gene3D" id="3.50.4.10">
    <property type="entry name" value="Hepatocyte Growth Factor"/>
    <property type="match status" value="1"/>
</dbReference>
<feature type="region of interest" description="Disordered" evidence="1">
    <location>
        <begin position="463"/>
        <end position="497"/>
    </location>
</feature>
<name>A0A383VV90_TETOB</name>
<feature type="domain" description="Apple" evidence="2">
    <location>
        <begin position="371"/>
        <end position="413"/>
    </location>
</feature>
<dbReference type="EMBL" id="FNXT01000926">
    <property type="protein sequence ID" value="SZX69405.1"/>
    <property type="molecule type" value="Genomic_DNA"/>
</dbReference>
<feature type="region of interest" description="Disordered" evidence="1">
    <location>
        <begin position="284"/>
        <end position="303"/>
    </location>
</feature>
<organism evidence="3 4">
    <name type="scientific">Tetradesmus obliquus</name>
    <name type="common">Green alga</name>
    <name type="synonym">Acutodesmus obliquus</name>
    <dbReference type="NCBI Taxonomy" id="3088"/>
    <lineage>
        <taxon>Eukaryota</taxon>
        <taxon>Viridiplantae</taxon>
        <taxon>Chlorophyta</taxon>
        <taxon>core chlorophytes</taxon>
        <taxon>Chlorophyceae</taxon>
        <taxon>CS clade</taxon>
        <taxon>Sphaeropleales</taxon>
        <taxon>Scenedesmaceae</taxon>
        <taxon>Tetradesmus</taxon>
    </lineage>
</organism>
<dbReference type="Pfam" id="PF14295">
    <property type="entry name" value="PAN_4"/>
    <property type="match status" value="2"/>
</dbReference>